<dbReference type="AlphaFoldDB" id="A0A2K9NEH6"/>
<evidence type="ECO:0000256" key="8">
    <source>
        <dbReference type="ARBA" id="ARBA00022692"/>
    </source>
</evidence>
<dbReference type="GO" id="GO:1903607">
    <property type="term" value="P:cytochrome c biosynthetic process"/>
    <property type="evidence" value="ECO:0007669"/>
    <property type="project" value="TreeGrafter"/>
</dbReference>
<dbReference type="InterPro" id="IPR052075">
    <property type="entry name" value="Heme_exporter_D"/>
</dbReference>
<evidence type="ECO:0000256" key="9">
    <source>
        <dbReference type="ARBA" id="ARBA00022748"/>
    </source>
</evidence>
<evidence type="ECO:0000256" key="7">
    <source>
        <dbReference type="ARBA" id="ARBA00022519"/>
    </source>
</evidence>
<feature type="transmembrane region" description="Helical" evidence="12">
    <location>
        <begin position="12"/>
        <end position="36"/>
    </location>
</feature>
<dbReference type="RefSeq" id="WP_102112602.1">
    <property type="nucleotide sequence ID" value="NZ_BMGN01000008.1"/>
</dbReference>
<keyword evidence="7 12" id="KW-0997">Cell inner membrane</keyword>
<dbReference type="GO" id="GO:0017004">
    <property type="term" value="P:cytochrome complex assembly"/>
    <property type="evidence" value="ECO:0007669"/>
    <property type="project" value="UniProtKB-KW"/>
</dbReference>
<evidence type="ECO:0000256" key="4">
    <source>
        <dbReference type="ARBA" id="ARBA00016461"/>
    </source>
</evidence>
<evidence type="ECO:0000256" key="3">
    <source>
        <dbReference type="ARBA" id="ARBA00008741"/>
    </source>
</evidence>
<protein>
    <recommendedName>
        <fullName evidence="4 12">Heme exporter protein D</fullName>
    </recommendedName>
</protein>
<dbReference type="EMBL" id="CP025611">
    <property type="protein sequence ID" value="AUN30936.1"/>
    <property type="molecule type" value="Genomic_DNA"/>
</dbReference>
<dbReference type="PANTHER" id="PTHR37531:SF1">
    <property type="entry name" value="HEME EXPORTER PROTEIN D"/>
    <property type="match status" value="1"/>
</dbReference>
<name>A0A2K9NEH6_9PROT</name>
<dbReference type="NCBIfam" id="TIGR03141">
    <property type="entry name" value="cytochro_ccmD"/>
    <property type="match status" value="1"/>
</dbReference>
<comment type="function">
    <text evidence="1 12">Required for the export of heme to the periplasm for the biogenesis of c-type cytochromes.</text>
</comment>
<accession>A0A2K9NEH6</accession>
<organism evidence="13 14">
    <name type="scientific">Niveispirillum cyanobacteriorum</name>
    <dbReference type="NCBI Taxonomy" id="1612173"/>
    <lineage>
        <taxon>Bacteria</taxon>
        <taxon>Pseudomonadati</taxon>
        <taxon>Pseudomonadota</taxon>
        <taxon>Alphaproteobacteria</taxon>
        <taxon>Rhodospirillales</taxon>
        <taxon>Azospirillaceae</taxon>
        <taxon>Niveispirillum</taxon>
    </lineage>
</organism>
<keyword evidence="11 12" id="KW-0472">Membrane</keyword>
<evidence type="ECO:0000256" key="10">
    <source>
        <dbReference type="ARBA" id="ARBA00022989"/>
    </source>
</evidence>
<evidence type="ECO:0000313" key="13">
    <source>
        <dbReference type="EMBL" id="AUN30936.1"/>
    </source>
</evidence>
<keyword evidence="9 12" id="KW-0201">Cytochrome c-type biogenesis</keyword>
<dbReference type="GO" id="GO:0015886">
    <property type="term" value="P:heme transport"/>
    <property type="evidence" value="ECO:0007669"/>
    <property type="project" value="InterPro"/>
</dbReference>
<keyword evidence="10 12" id="KW-1133">Transmembrane helix</keyword>
<dbReference type="GO" id="GO:0005886">
    <property type="term" value="C:plasma membrane"/>
    <property type="evidence" value="ECO:0007669"/>
    <property type="project" value="UniProtKB-SubCell"/>
</dbReference>
<gene>
    <name evidence="13" type="primary">ccmD</name>
    <name evidence="13" type="ORF">C0V82_12300</name>
</gene>
<evidence type="ECO:0000313" key="14">
    <source>
        <dbReference type="Proteomes" id="UP000234752"/>
    </source>
</evidence>
<evidence type="ECO:0000256" key="11">
    <source>
        <dbReference type="ARBA" id="ARBA00023136"/>
    </source>
</evidence>
<evidence type="ECO:0000256" key="1">
    <source>
        <dbReference type="ARBA" id="ARBA00002442"/>
    </source>
</evidence>
<comment type="similarity">
    <text evidence="3 12">Belongs to the CcmD/CycX/HelD family.</text>
</comment>
<evidence type="ECO:0000256" key="5">
    <source>
        <dbReference type="ARBA" id="ARBA00022448"/>
    </source>
</evidence>
<proteinExistence type="inferred from homology"/>
<keyword evidence="5 12" id="KW-0813">Transport</keyword>
<dbReference type="Proteomes" id="UP000234752">
    <property type="component" value="Chromosome eg_1"/>
</dbReference>
<dbReference type="PANTHER" id="PTHR37531">
    <property type="entry name" value="HEME EXPORTER PROTEIN D"/>
    <property type="match status" value="1"/>
</dbReference>
<comment type="subcellular location">
    <subcellularLocation>
        <location evidence="2 12">Cell inner membrane</location>
        <topology evidence="2 12">Single-pass membrane protein</topology>
    </subcellularLocation>
</comment>
<evidence type="ECO:0000256" key="6">
    <source>
        <dbReference type="ARBA" id="ARBA00022475"/>
    </source>
</evidence>
<dbReference type="InterPro" id="IPR007078">
    <property type="entry name" value="Haem_export_protD_CcmD"/>
</dbReference>
<keyword evidence="6 12" id="KW-1003">Cell membrane</keyword>
<keyword evidence="14" id="KW-1185">Reference proteome</keyword>
<dbReference type="KEGG" id="ncb:C0V82_12300"/>
<reference evidence="13 14" key="1">
    <citation type="submission" date="2017-12" db="EMBL/GenBank/DDBJ databases">
        <title>Genomes of bacteria within cyanobacterial aggregates.</title>
        <authorList>
            <person name="Cai H."/>
        </authorList>
    </citation>
    <scope>NUCLEOTIDE SEQUENCE [LARGE SCALE GENOMIC DNA]</scope>
    <source>
        <strain evidence="13 14">TH16</strain>
    </source>
</reference>
<dbReference type="Pfam" id="PF04995">
    <property type="entry name" value="CcmD"/>
    <property type="match status" value="1"/>
</dbReference>
<keyword evidence="8 12" id="KW-0812">Transmembrane</keyword>
<evidence type="ECO:0000256" key="12">
    <source>
        <dbReference type="RuleBase" id="RU363101"/>
    </source>
</evidence>
<sequence>MADFFHMGGYAIYVWSSYGLALLVLVGLLLASLGTLRRKERLLRSLEQTLPRRRRRAGAGDAGGEETP</sequence>
<evidence type="ECO:0000256" key="2">
    <source>
        <dbReference type="ARBA" id="ARBA00004377"/>
    </source>
</evidence>